<name>A0A8I0AFR3_9FIRM</name>
<keyword evidence="3" id="KW-1185">Reference proteome</keyword>
<evidence type="ECO:0000313" key="3">
    <source>
        <dbReference type="Proteomes" id="UP000615234"/>
    </source>
</evidence>
<dbReference type="Proteomes" id="UP000615234">
    <property type="component" value="Unassembled WGS sequence"/>
</dbReference>
<proteinExistence type="predicted"/>
<dbReference type="EMBL" id="JACOOX010000005">
    <property type="protein sequence ID" value="MBC5663088.1"/>
    <property type="molecule type" value="Genomic_DNA"/>
</dbReference>
<reference evidence="2 3" key="1">
    <citation type="submission" date="2020-08" db="EMBL/GenBank/DDBJ databases">
        <title>Genome public.</title>
        <authorList>
            <person name="Liu C."/>
            <person name="Sun Q."/>
        </authorList>
    </citation>
    <scope>NUCLEOTIDE SEQUENCE [LARGE SCALE GENOMIC DNA]</scope>
    <source>
        <strain evidence="2 3">NSJ-10</strain>
    </source>
</reference>
<feature type="region of interest" description="Disordered" evidence="1">
    <location>
        <begin position="97"/>
        <end position="120"/>
    </location>
</feature>
<evidence type="ECO:0000256" key="1">
    <source>
        <dbReference type="SAM" id="MobiDB-lite"/>
    </source>
</evidence>
<comment type="caution">
    <text evidence="2">The sequence shown here is derived from an EMBL/GenBank/DDBJ whole genome shotgun (WGS) entry which is preliminary data.</text>
</comment>
<evidence type="ECO:0000313" key="2">
    <source>
        <dbReference type="EMBL" id="MBC5663088.1"/>
    </source>
</evidence>
<dbReference type="RefSeq" id="WP_186847772.1">
    <property type="nucleotide sequence ID" value="NZ_JACOOX010000005.1"/>
</dbReference>
<dbReference type="AlphaFoldDB" id="A0A8I0AFR3"/>
<dbReference type="Gene3D" id="3.30.70.240">
    <property type="match status" value="1"/>
</dbReference>
<accession>A0A8I0AFR3</accession>
<sequence length="120" mass="14228">MRRKQLSFDIDTKVAKAILGKNNYIKAYLDVRKFLEKEGWEHIEGSVYMSKKPLSTTQVMYLLNDLIWEHPYLTKCFREIHQADVSKVHSLSKQFEYDGTPGRFAKSEPEHKMQPKHRSR</sequence>
<gene>
    <name evidence="2" type="ORF">H8S09_09320</name>
</gene>
<organism evidence="2 3">
    <name type="scientific">Coprococcus hominis</name>
    <name type="common">ex Liu et al. 2022</name>
    <dbReference type="NCBI Taxonomy" id="2763039"/>
    <lineage>
        <taxon>Bacteria</taxon>
        <taxon>Bacillati</taxon>
        <taxon>Bacillota</taxon>
        <taxon>Clostridia</taxon>
        <taxon>Lachnospirales</taxon>
        <taxon>Lachnospiraceae</taxon>
        <taxon>Coprococcus</taxon>
    </lineage>
</organism>
<protein>
    <submittedName>
        <fullName evidence="2">Uncharacterized protein</fullName>
    </submittedName>
</protein>